<name>A0AAD9R8I4_9HYME</name>
<evidence type="ECO:0008006" key="4">
    <source>
        <dbReference type="Google" id="ProtNLM"/>
    </source>
</evidence>
<keyword evidence="3" id="KW-1185">Reference proteome</keyword>
<dbReference type="EMBL" id="JAIFRP010004517">
    <property type="protein sequence ID" value="KAK2575152.1"/>
    <property type="molecule type" value="Genomic_DNA"/>
</dbReference>
<dbReference type="Pfam" id="PF12259">
    <property type="entry name" value="Baculo_F"/>
    <property type="match status" value="1"/>
</dbReference>
<gene>
    <name evidence="2" type="ORF">KPH14_012671</name>
</gene>
<dbReference type="Proteomes" id="UP001258017">
    <property type="component" value="Unassembled WGS sequence"/>
</dbReference>
<feature type="compositionally biased region" description="Basic and acidic residues" evidence="1">
    <location>
        <begin position="9"/>
        <end position="27"/>
    </location>
</feature>
<evidence type="ECO:0000313" key="2">
    <source>
        <dbReference type="EMBL" id="KAK2575152.1"/>
    </source>
</evidence>
<protein>
    <recommendedName>
        <fullName evidence="4">Envelope fusion protein</fullName>
    </recommendedName>
</protein>
<feature type="region of interest" description="Disordered" evidence="1">
    <location>
        <begin position="1"/>
        <end position="38"/>
    </location>
</feature>
<sequence>MFSGSSNKITREQNRNNKSIRTTDRKISRPHITPNAGRTSARFLRKKRDAPLSFIGKISKILFGTLDTEDAMYYNEQIDKAYNTTEHLAGLLVEQTHIVKSTLNSIQDNMKNITKALSKTRESLSELIQTTTRVMNHALINEINTQIITLLVEIDRHLNEFELDLANNVNAILFAKQGIVHPKILSPDQLIDSLLKIHILKSNVNMPIPLEIEYAEELIRVSELQVTFVENKLIYIYTDDTLTNIQYLLYVSFSTGTYHAKLNDRKTCTDFDKCSKLLGNYLCKRSQPLFHATTNRICEVSLFTNPQNTDLTLCDIRISSMTTPFWTQLKTPNTWIYSISNKEQIHISCPNEETTSITLTKTEILQISPTCRWNSATITLLTSRTYQSQTQKSYIPPINMSITDLHTSLKAINLSEIQLTSIKKDTHVNEIDLMENGNKLTDIINQAEKIKEIKRTKQKLDLLQTTTYSAGKTKKPKRSAKLQTSQVPAPAVVLYTATPITESVISDNESADEPNTIEIVDLGK</sequence>
<dbReference type="InterPro" id="IPR022048">
    <property type="entry name" value="Envelope_fusion-like"/>
</dbReference>
<reference evidence="2" key="2">
    <citation type="journal article" date="2023" name="Commun. Biol.">
        <title>Intrasexual cuticular hydrocarbon dimorphism in a wasp sheds light on hydrocarbon biosynthesis genes in Hymenoptera.</title>
        <authorList>
            <person name="Moris V.C."/>
            <person name="Podsiadlowski L."/>
            <person name="Martin S."/>
            <person name="Oeyen J.P."/>
            <person name="Donath A."/>
            <person name="Petersen M."/>
            <person name="Wilbrandt J."/>
            <person name="Misof B."/>
            <person name="Liedtke D."/>
            <person name="Thamm M."/>
            <person name="Scheiner R."/>
            <person name="Schmitt T."/>
            <person name="Niehuis O."/>
        </authorList>
    </citation>
    <scope>NUCLEOTIDE SEQUENCE</scope>
    <source>
        <strain evidence="2">GBR_01_08_01A</strain>
    </source>
</reference>
<comment type="caution">
    <text evidence="2">The sequence shown here is derived from an EMBL/GenBank/DDBJ whole genome shotgun (WGS) entry which is preliminary data.</text>
</comment>
<reference evidence="2" key="1">
    <citation type="submission" date="2021-08" db="EMBL/GenBank/DDBJ databases">
        <authorList>
            <person name="Misof B."/>
            <person name="Oliver O."/>
            <person name="Podsiadlowski L."/>
            <person name="Donath A."/>
            <person name="Peters R."/>
            <person name="Mayer C."/>
            <person name="Rust J."/>
            <person name="Gunkel S."/>
            <person name="Lesny P."/>
            <person name="Martin S."/>
            <person name="Oeyen J.P."/>
            <person name="Petersen M."/>
            <person name="Panagiotis P."/>
            <person name="Wilbrandt J."/>
            <person name="Tanja T."/>
        </authorList>
    </citation>
    <scope>NUCLEOTIDE SEQUENCE</scope>
    <source>
        <strain evidence="2">GBR_01_08_01A</strain>
        <tissue evidence="2">Thorax + abdomen</tissue>
    </source>
</reference>
<dbReference type="AlphaFoldDB" id="A0AAD9R8I4"/>
<proteinExistence type="predicted"/>
<accession>A0AAD9R8I4</accession>
<evidence type="ECO:0000256" key="1">
    <source>
        <dbReference type="SAM" id="MobiDB-lite"/>
    </source>
</evidence>
<evidence type="ECO:0000313" key="3">
    <source>
        <dbReference type="Proteomes" id="UP001258017"/>
    </source>
</evidence>
<organism evidence="2 3">
    <name type="scientific">Odynerus spinipes</name>
    <dbReference type="NCBI Taxonomy" id="1348599"/>
    <lineage>
        <taxon>Eukaryota</taxon>
        <taxon>Metazoa</taxon>
        <taxon>Ecdysozoa</taxon>
        <taxon>Arthropoda</taxon>
        <taxon>Hexapoda</taxon>
        <taxon>Insecta</taxon>
        <taxon>Pterygota</taxon>
        <taxon>Neoptera</taxon>
        <taxon>Endopterygota</taxon>
        <taxon>Hymenoptera</taxon>
        <taxon>Apocrita</taxon>
        <taxon>Aculeata</taxon>
        <taxon>Vespoidea</taxon>
        <taxon>Vespidae</taxon>
        <taxon>Eumeninae</taxon>
        <taxon>Odynerus</taxon>
    </lineage>
</organism>